<dbReference type="OrthoDB" id="5419659at2"/>
<dbReference type="Pfam" id="PF15919">
    <property type="entry name" value="HicB_lk_antitox"/>
    <property type="match status" value="1"/>
</dbReference>
<reference evidence="2 3" key="1">
    <citation type="submission" date="2013-06" db="EMBL/GenBank/DDBJ databases">
        <authorList>
            <person name="Weinstock G."/>
            <person name="Sodergren E."/>
            <person name="Clifton S."/>
            <person name="Fulton L."/>
            <person name="Fulton B."/>
            <person name="Courtney L."/>
            <person name="Fronick C."/>
            <person name="Harrison M."/>
            <person name="Strong C."/>
            <person name="Farmer C."/>
            <person name="Delahaunty K."/>
            <person name="Markovic C."/>
            <person name="Hall O."/>
            <person name="Minx P."/>
            <person name="Tomlinson C."/>
            <person name="Mitreva M."/>
            <person name="Nelson J."/>
            <person name="Hou S."/>
            <person name="Wollam A."/>
            <person name="Pepin K.H."/>
            <person name="Johnson M."/>
            <person name="Bhonagiri V."/>
            <person name="Nash W.E."/>
            <person name="Warren W."/>
            <person name="Chinwalla A."/>
            <person name="Mardis E.R."/>
            <person name="Wilson R.K."/>
        </authorList>
    </citation>
    <scope>NUCLEOTIDE SEQUENCE [LARGE SCALE GENOMIC DNA]</scope>
    <source>
        <strain evidence="2 3">ATCC 51271</strain>
    </source>
</reference>
<dbReference type="InterPro" id="IPR031807">
    <property type="entry name" value="HicB-like"/>
</dbReference>
<gene>
    <name evidence="2" type="ORF">GCWU0000282_001993</name>
</gene>
<evidence type="ECO:0000313" key="2">
    <source>
        <dbReference type="EMBL" id="ESL03119.1"/>
    </source>
</evidence>
<sequence length="142" mass="16124">MLSSYPACFIKEENGYSIIFPDLNYLATYGDTLDEAIVMAIDCLASYLYWLQIDNEPAPTPSPIDKIVLADFFKELEIVDCSLTESFVNYVTVDVMEYAKKHFEKSVKKTIIIPKWLNDKAVSMGISFSKTLQEALMQKINA</sequence>
<evidence type="ECO:0000259" key="1">
    <source>
        <dbReference type="Pfam" id="PF15919"/>
    </source>
</evidence>
<dbReference type="eggNOG" id="COG1598">
    <property type="taxonomic scope" value="Bacteria"/>
</dbReference>
<dbReference type="HOGENOM" id="CLU_114047_0_2_9"/>
<accession>V2XLU3</accession>
<feature type="domain" description="HicB-like antitoxin of toxin-antitoxin system" evidence="1">
    <location>
        <begin position="5"/>
        <end position="75"/>
    </location>
</feature>
<organism evidence="2 3">
    <name type="scientific">Catonella morbi ATCC 51271</name>
    <dbReference type="NCBI Taxonomy" id="592026"/>
    <lineage>
        <taxon>Bacteria</taxon>
        <taxon>Bacillati</taxon>
        <taxon>Bacillota</taxon>
        <taxon>Clostridia</taxon>
        <taxon>Lachnospirales</taxon>
        <taxon>Lachnospiraceae</taxon>
        <taxon>Catonella</taxon>
    </lineage>
</organism>
<keyword evidence="3" id="KW-1185">Reference proteome</keyword>
<dbReference type="EMBL" id="ACIL03000013">
    <property type="protein sequence ID" value="ESL03119.1"/>
    <property type="molecule type" value="Genomic_DNA"/>
</dbReference>
<name>V2XLU3_9FIRM</name>
<protein>
    <submittedName>
        <fullName evidence="2">Toxin-antitoxin system, antitoxin component, HicB family</fullName>
    </submittedName>
</protein>
<dbReference type="Gene3D" id="3.30.160.250">
    <property type="match status" value="1"/>
</dbReference>
<dbReference type="AlphaFoldDB" id="V2XLU3"/>
<evidence type="ECO:0000313" key="3">
    <source>
        <dbReference type="Proteomes" id="UP000018227"/>
    </source>
</evidence>
<dbReference type="InterPro" id="IPR035069">
    <property type="entry name" value="TTHA1013/TTHA0281-like"/>
</dbReference>
<proteinExistence type="predicted"/>
<dbReference type="SUPFAM" id="SSF143100">
    <property type="entry name" value="TTHA1013/TTHA0281-like"/>
    <property type="match status" value="1"/>
</dbReference>
<dbReference type="RefSeq" id="WP_023354861.1">
    <property type="nucleotide sequence ID" value="NZ_KI535368.1"/>
</dbReference>
<dbReference type="STRING" id="592026.GCWU0000282_001993"/>
<comment type="caution">
    <text evidence="2">The sequence shown here is derived from an EMBL/GenBank/DDBJ whole genome shotgun (WGS) entry which is preliminary data.</text>
</comment>
<dbReference type="Proteomes" id="UP000018227">
    <property type="component" value="Unassembled WGS sequence"/>
</dbReference>